<evidence type="ECO:0000259" key="3">
    <source>
        <dbReference type="PROSITE" id="PS50106"/>
    </source>
</evidence>
<dbReference type="PROSITE" id="PS50106">
    <property type="entry name" value="PDZ"/>
    <property type="match status" value="1"/>
</dbReference>
<name>A0A2S6IWT5_9ACTN</name>
<protein>
    <recommendedName>
        <fullName evidence="1">endopeptidase La</fullName>
        <ecNumber evidence="1">3.4.21.53</ecNumber>
    </recommendedName>
</protein>
<keyword evidence="6" id="KW-1185">Reference proteome</keyword>
<evidence type="ECO:0000313" key="5">
    <source>
        <dbReference type="EMBL" id="PPK98745.1"/>
    </source>
</evidence>
<comment type="caution">
    <text evidence="5">The sequence shown here is derived from an EMBL/GenBank/DDBJ whole genome shotgun (WGS) entry which is preliminary data.</text>
</comment>
<dbReference type="GO" id="GO:0004252">
    <property type="term" value="F:serine-type endopeptidase activity"/>
    <property type="evidence" value="ECO:0007669"/>
    <property type="project" value="UniProtKB-UniRule"/>
</dbReference>
<dbReference type="SUPFAM" id="SSF50156">
    <property type="entry name" value="PDZ domain-like"/>
    <property type="match status" value="1"/>
</dbReference>
<keyword evidence="2" id="KW-1133">Transmembrane helix</keyword>
<evidence type="ECO:0000259" key="4">
    <source>
        <dbReference type="PROSITE" id="PS51786"/>
    </source>
</evidence>
<dbReference type="AlphaFoldDB" id="A0A2S6IWT5"/>
<proteinExistence type="inferred from homology"/>
<keyword evidence="2" id="KW-0812">Transmembrane</keyword>
<dbReference type="EC" id="3.4.21.53" evidence="1"/>
<dbReference type="Gene3D" id="3.30.230.10">
    <property type="match status" value="1"/>
</dbReference>
<evidence type="ECO:0000256" key="1">
    <source>
        <dbReference type="PROSITE-ProRule" id="PRU01122"/>
    </source>
</evidence>
<comment type="similarity">
    <text evidence="1">Belongs to the peptidase S16 family.</text>
</comment>
<dbReference type="InterPro" id="IPR014721">
    <property type="entry name" value="Ribsml_uS5_D2-typ_fold_subgr"/>
</dbReference>
<dbReference type="Pfam" id="PF05362">
    <property type="entry name" value="Lon_C"/>
    <property type="match status" value="1"/>
</dbReference>
<keyword evidence="1" id="KW-0720">Serine protease</keyword>
<evidence type="ECO:0000256" key="2">
    <source>
        <dbReference type="SAM" id="Phobius"/>
    </source>
</evidence>
<dbReference type="InterPro" id="IPR001478">
    <property type="entry name" value="PDZ"/>
</dbReference>
<dbReference type="GO" id="GO:0004176">
    <property type="term" value="F:ATP-dependent peptidase activity"/>
    <property type="evidence" value="ECO:0007669"/>
    <property type="project" value="UniProtKB-UniRule"/>
</dbReference>
<dbReference type="SUPFAM" id="SSF54211">
    <property type="entry name" value="Ribosomal protein S5 domain 2-like"/>
    <property type="match status" value="1"/>
</dbReference>
<accession>A0A2S6IWT5</accession>
<feature type="domain" description="Lon proteolytic" evidence="4">
    <location>
        <begin position="252"/>
        <end position="347"/>
    </location>
</feature>
<feature type="active site" evidence="1">
    <location>
        <position position="254"/>
    </location>
</feature>
<dbReference type="Gene3D" id="2.30.42.10">
    <property type="match status" value="1"/>
</dbReference>
<comment type="catalytic activity">
    <reaction evidence="1">
        <text>Hydrolysis of proteins in presence of ATP.</text>
        <dbReference type="EC" id="3.4.21.53"/>
    </reaction>
</comment>
<reference evidence="5 6" key="1">
    <citation type="submission" date="2018-02" db="EMBL/GenBank/DDBJ databases">
        <title>Genomic Encyclopedia of Archaeal and Bacterial Type Strains, Phase II (KMG-II): from individual species to whole genera.</title>
        <authorList>
            <person name="Goeker M."/>
        </authorList>
    </citation>
    <scope>NUCLEOTIDE SEQUENCE [LARGE SCALE GENOMIC DNA]</scope>
    <source>
        <strain evidence="5 6">DSM 22857</strain>
    </source>
</reference>
<feature type="active site" evidence="1">
    <location>
        <position position="299"/>
    </location>
</feature>
<dbReference type="GO" id="GO:0006508">
    <property type="term" value="P:proteolysis"/>
    <property type="evidence" value="ECO:0007669"/>
    <property type="project" value="UniProtKB-KW"/>
</dbReference>
<keyword evidence="1" id="KW-0645">Protease</keyword>
<gene>
    <name evidence="5" type="ORF">CLV92_101446</name>
</gene>
<keyword evidence="1" id="KW-0378">Hydrolase</keyword>
<dbReference type="Pfam" id="PF13180">
    <property type="entry name" value="PDZ_2"/>
    <property type="match status" value="1"/>
</dbReference>
<sequence>MRCGLAYAAGMDASGQRRGDLLAGSAMGLALLVATAALLPVPYVSLGPGSVHDTLGRKDGEPVLTITGRETHPTTGSLHLTTVSVAGGPGSELALPELLSAWVDPDVSLLRREQLYGRDETAEQADEQGAAEMTGSQEAAKVAALAELGIDVEEGLVVARAAPGTVEEGLRRGDVLLSAEGEPVSEVADLRGAVAGAGAGGELSLLVRRDGRETEVRAPVQEGPDGSPRLGVVLSPYVMPFEVEFALADVIGPSAGLMFALAVVDRLTPGAMTGGRQVAGTGSISPDGQVGVIGGLRQKLIGAREAGVEFFLAPAAECAEVAGVVPDGLRLVPVSTLGEARRAVEAIGRGEVDDLPRCPG</sequence>
<dbReference type="InterPro" id="IPR008269">
    <property type="entry name" value="Lon_proteolytic"/>
</dbReference>
<evidence type="ECO:0000313" key="6">
    <source>
        <dbReference type="Proteomes" id="UP000239485"/>
    </source>
</evidence>
<keyword evidence="2" id="KW-0472">Membrane</keyword>
<dbReference type="InterPro" id="IPR036034">
    <property type="entry name" value="PDZ_sf"/>
</dbReference>
<dbReference type="PROSITE" id="PS51786">
    <property type="entry name" value="LON_PROTEOLYTIC"/>
    <property type="match status" value="1"/>
</dbReference>
<dbReference type="Proteomes" id="UP000239485">
    <property type="component" value="Unassembled WGS sequence"/>
</dbReference>
<organism evidence="5 6">
    <name type="scientific">Kineococcus xinjiangensis</name>
    <dbReference type="NCBI Taxonomy" id="512762"/>
    <lineage>
        <taxon>Bacteria</taxon>
        <taxon>Bacillati</taxon>
        <taxon>Actinomycetota</taxon>
        <taxon>Actinomycetes</taxon>
        <taxon>Kineosporiales</taxon>
        <taxon>Kineosporiaceae</taxon>
        <taxon>Kineococcus</taxon>
    </lineage>
</organism>
<dbReference type="InterPro" id="IPR020568">
    <property type="entry name" value="Ribosomal_Su5_D2-typ_SF"/>
</dbReference>
<dbReference type="EMBL" id="PTJD01000001">
    <property type="protein sequence ID" value="PPK98745.1"/>
    <property type="molecule type" value="Genomic_DNA"/>
</dbReference>
<feature type="domain" description="PDZ" evidence="3">
    <location>
        <begin position="130"/>
        <end position="211"/>
    </location>
</feature>
<feature type="transmembrane region" description="Helical" evidence="2">
    <location>
        <begin position="21"/>
        <end position="43"/>
    </location>
</feature>